<dbReference type="InterPro" id="IPR003657">
    <property type="entry name" value="WRKY_dom"/>
</dbReference>
<dbReference type="PANTHER" id="PTHR31429">
    <property type="entry name" value="WRKY TRANSCRIPTION FACTOR 36-RELATED"/>
    <property type="match status" value="1"/>
</dbReference>
<reference evidence="9" key="1">
    <citation type="journal article" date="2023" name="Plant J.">
        <title>The genome of the king protea, Protea cynaroides.</title>
        <authorList>
            <person name="Chang J."/>
            <person name="Duong T.A."/>
            <person name="Schoeman C."/>
            <person name="Ma X."/>
            <person name="Roodt D."/>
            <person name="Barker N."/>
            <person name="Li Z."/>
            <person name="Van de Peer Y."/>
            <person name="Mizrachi E."/>
        </authorList>
    </citation>
    <scope>NUCLEOTIDE SEQUENCE</scope>
    <source>
        <tissue evidence="9">Young leaves</tissue>
    </source>
</reference>
<feature type="coiled-coil region" evidence="6">
    <location>
        <begin position="65"/>
        <end position="92"/>
    </location>
</feature>
<dbReference type="GO" id="GO:0003700">
    <property type="term" value="F:DNA-binding transcription factor activity"/>
    <property type="evidence" value="ECO:0007669"/>
    <property type="project" value="InterPro"/>
</dbReference>
<dbReference type="Pfam" id="PF03106">
    <property type="entry name" value="WRKY"/>
    <property type="match status" value="1"/>
</dbReference>
<dbReference type="PROSITE" id="PS50811">
    <property type="entry name" value="WRKY"/>
    <property type="match status" value="1"/>
</dbReference>
<evidence type="ECO:0000313" key="10">
    <source>
        <dbReference type="Proteomes" id="UP001141806"/>
    </source>
</evidence>
<keyword evidence="6" id="KW-0175">Coiled coil</keyword>
<feature type="region of interest" description="Disordered" evidence="7">
    <location>
        <begin position="116"/>
        <end position="139"/>
    </location>
</feature>
<evidence type="ECO:0000256" key="3">
    <source>
        <dbReference type="ARBA" id="ARBA00023125"/>
    </source>
</evidence>
<dbReference type="InterPro" id="IPR044810">
    <property type="entry name" value="WRKY_plant"/>
</dbReference>
<dbReference type="GO" id="GO:0005634">
    <property type="term" value="C:nucleus"/>
    <property type="evidence" value="ECO:0007669"/>
    <property type="project" value="UniProtKB-SubCell"/>
</dbReference>
<feature type="domain" description="WRKY" evidence="8">
    <location>
        <begin position="158"/>
        <end position="224"/>
    </location>
</feature>
<dbReference type="OrthoDB" id="1931489at2759"/>
<dbReference type="Gene3D" id="2.20.25.80">
    <property type="entry name" value="WRKY domain"/>
    <property type="match status" value="1"/>
</dbReference>
<sequence>MVRNGEKQRRDRRRRGVVGNGGDAYQQGREMQEGRRWRKVREVAEGQKMRESSRTQLNIMDVEQNMSLEEKVQTLESEIQRLYKENENLSFSLGVINNNYRSLLQACLQEKQIQETSRAAASTSPKSGSSEEYSNKRAQNEVAKAKVSRVLKRADPGDLSLVVKDGFHWRKYGQKITKDNPSPRAYFKCSMFPDCPVKKKVQRSVEDKSILVVTYEGEHNHAVPGAPNFSIMVDSATTNYLNSSSSTVNPFQPDTNLGLAFPPAHESSRRPNCHDSMEDNNNGIEEYVASLTRDRNFTAALAASVARSLVTLSHSTQM</sequence>
<dbReference type="GO" id="GO:0043565">
    <property type="term" value="F:sequence-specific DNA binding"/>
    <property type="evidence" value="ECO:0007669"/>
    <property type="project" value="InterPro"/>
</dbReference>
<evidence type="ECO:0000256" key="5">
    <source>
        <dbReference type="ARBA" id="ARBA00023242"/>
    </source>
</evidence>
<dbReference type="PANTHER" id="PTHR31429:SF38">
    <property type="entry name" value="WRKY TRANSCRIPTION FACTOR 40-RELATED"/>
    <property type="match status" value="1"/>
</dbReference>
<dbReference type="EMBL" id="JAMYWD010000010">
    <property type="protein sequence ID" value="KAJ4958145.1"/>
    <property type="molecule type" value="Genomic_DNA"/>
</dbReference>
<dbReference type="SMART" id="SM00774">
    <property type="entry name" value="WRKY"/>
    <property type="match status" value="1"/>
</dbReference>
<keyword evidence="2" id="KW-0805">Transcription regulation</keyword>
<evidence type="ECO:0000256" key="4">
    <source>
        <dbReference type="ARBA" id="ARBA00023163"/>
    </source>
</evidence>
<dbReference type="InterPro" id="IPR036576">
    <property type="entry name" value="WRKY_dom_sf"/>
</dbReference>
<accession>A0A9Q0K169</accession>
<evidence type="ECO:0000256" key="6">
    <source>
        <dbReference type="SAM" id="Coils"/>
    </source>
</evidence>
<feature type="compositionally biased region" description="Polar residues" evidence="7">
    <location>
        <begin position="116"/>
        <end position="132"/>
    </location>
</feature>
<keyword evidence="5" id="KW-0539">Nucleus</keyword>
<evidence type="ECO:0000256" key="2">
    <source>
        <dbReference type="ARBA" id="ARBA00023015"/>
    </source>
</evidence>
<keyword evidence="4" id="KW-0804">Transcription</keyword>
<organism evidence="9 10">
    <name type="scientific">Protea cynaroides</name>
    <dbReference type="NCBI Taxonomy" id="273540"/>
    <lineage>
        <taxon>Eukaryota</taxon>
        <taxon>Viridiplantae</taxon>
        <taxon>Streptophyta</taxon>
        <taxon>Embryophyta</taxon>
        <taxon>Tracheophyta</taxon>
        <taxon>Spermatophyta</taxon>
        <taxon>Magnoliopsida</taxon>
        <taxon>Proteales</taxon>
        <taxon>Proteaceae</taxon>
        <taxon>Protea</taxon>
    </lineage>
</organism>
<evidence type="ECO:0000313" key="9">
    <source>
        <dbReference type="EMBL" id="KAJ4958145.1"/>
    </source>
</evidence>
<feature type="region of interest" description="Disordered" evidence="7">
    <location>
        <begin position="1"/>
        <end position="33"/>
    </location>
</feature>
<keyword evidence="3" id="KW-0238">DNA-binding</keyword>
<evidence type="ECO:0000256" key="7">
    <source>
        <dbReference type="SAM" id="MobiDB-lite"/>
    </source>
</evidence>
<name>A0A9Q0K169_9MAGN</name>
<comment type="caution">
    <text evidence="9">The sequence shown here is derived from an EMBL/GenBank/DDBJ whole genome shotgun (WGS) entry which is preliminary data.</text>
</comment>
<comment type="subcellular location">
    <subcellularLocation>
        <location evidence="1">Nucleus</location>
    </subcellularLocation>
</comment>
<dbReference type="AlphaFoldDB" id="A0A9Q0K169"/>
<evidence type="ECO:0000256" key="1">
    <source>
        <dbReference type="ARBA" id="ARBA00004123"/>
    </source>
</evidence>
<gene>
    <name evidence="9" type="ORF">NE237_025256</name>
</gene>
<protein>
    <recommendedName>
        <fullName evidence="8">WRKY domain-containing protein</fullName>
    </recommendedName>
</protein>
<proteinExistence type="predicted"/>
<dbReference type="SUPFAM" id="SSF118290">
    <property type="entry name" value="WRKY DNA-binding domain"/>
    <property type="match status" value="1"/>
</dbReference>
<keyword evidence="10" id="KW-1185">Reference proteome</keyword>
<dbReference type="Proteomes" id="UP001141806">
    <property type="component" value="Unassembled WGS sequence"/>
</dbReference>
<evidence type="ECO:0000259" key="8">
    <source>
        <dbReference type="PROSITE" id="PS50811"/>
    </source>
</evidence>